<reference evidence="2 3" key="1">
    <citation type="submission" date="2020-02" db="EMBL/GenBank/DDBJ databases">
        <title>Draft genome sequence of Rhizobium tropici.</title>
        <authorList>
            <person name="Khayi S."/>
            <person name="Jemo M."/>
        </authorList>
    </citation>
    <scope>NUCLEOTIDE SEQUENCE [LARGE SCALE GENOMIC DNA]</scope>
    <source>
        <strain evidence="2 3">A12</strain>
    </source>
</reference>
<dbReference type="Proteomes" id="UP000526625">
    <property type="component" value="Unassembled WGS sequence"/>
</dbReference>
<accession>A0A6P1C2Y8</accession>
<name>A0A6P1C2Y8_RHITR</name>
<keyword evidence="4" id="KW-1185">Reference proteome</keyword>
<proteinExistence type="predicted"/>
<evidence type="ECO:0000313" key="4">
    <source>
        <dbReference type="Proteomes" id="UP000526625"/>
    </source>
</evidence>
<comment type="caution">
    <text evidence="2">The sequence shown here is derived from an EMBL/GenBank/DDBJ whole genome shotgun (WGS) entry which is preliminary data.</text>
</comment>
<organism evidence="2 3">
    <name type="scientific">Rhizobium tropici</name>
    <dbReference type="NCBI Taxonomy" id="398"/>
    <lineage>
        <taxon>Bacteria</taxon>
        <taxon>Pseudomonadati</taxon>
        <taxon>Pseudomonadota</taxon>
        <taxon>Alphaproteobacteria</taxon>
        <taxon>Hyphomicrobiales</taxon>
        <taxon>Rhizobiaceae</taxon>
        <taxon>Rhizobium/Agrobacterium group</taxon>
        <taxon>Rhizobium</taxon>
    </lineage>
</organism>
<sequence length="71" mass="8124">MTYENQAAIPSNLAEMERYKVRGIGETSSLIRWPRFHDPSAICLVTGEVYKSRAKFVNDMDKLNDFAQPTD</sequence>
<dbReference type="RefSeq" id="WP_041678223.1">
    <property type="nucleotide sequence ID" value="NZ_JAADZA010000009.1"/>
</dbReference>
<evidence type="ECO:0000313" key="3">
    <source>
        <dbReference type="Proteomes" id="UP000471190"/>
    </source>
</evidence>
<dbReference type="EMBL" id="JACHBF010000010">
    <property type="protein sequence ID" value="MBB6493355.1"/>
    <property type="molecule type" value="Genomic_DNA"/>
</dbReference>
<reference evidence="1 4" key="2">
    <citation type="submission" date="2020-08" db="EMBL/GenBank/DDBJ databases">
        <title>Genomic Encyclopedia of Type Strains, Phase IV (KMG-V): Genome sequencing to study the core and pangenomes of soil and plant-associated prokaryotes.</title>
        <authorList>
            <person name="Whitman W."/>
        </authorList>
    </citation>
    <scope>NUCLEOTIDE SEQUENCE [LARGE SCALE GENOMIC DNA]</scope>
    <source>
        <strain evidence="1 4">SEMIA 4059</strain>
    </source>
</reference>
<protein>
    <submittedName>
        <fullName evidence="2">Uncharacterized protein</fullName>
    </submittedName>
</protein>
<gene>
    <name evidence="1" type="ORF">GGD45_003781</name>
    <name evidence="2" type="ORF">GXW80_11200</name>
</gene>
<evidence type="ECO:0000313" key="2">
    <source>
        <dbReference type="EMBL" id="NEV11559.1"/>
    </source>
</evidence>
<dbReference type="Proteomes" id="UP000471190">
    <property type="component" value="Unassembled WGS sequence"/>
</dbReference>
<evidence type="ECO:0000313" key="1">
    <source>
        <dbReference type="EMBL" id="MBB6493355.1"/>
    </source>
</evidence>
<dbReference type="AlphaFoldDB" id="A0A6P1C2Y8"/>
<dbReference type="EMBL" id="JAADZA010000009">
    <property type="protein sequence ID" value="NEV11559.1"/>
    <property type="molecule type" value="Genomic_DNA"/>
</dbReference>